<proteinExistence type="inferred from homology"/>
<dbReference type="GO" id="GO:0022857">
    <property type="term" value="F:transmembrane transporter activity"/>
    <property type="evidence" value="ECO:0007669"/>
    <property type="project" value="UniProtKB-ARBA"/>
</dbReference>
<dbReference type="InterPro" id="IPR017871">
    <property type="entry name" value="ABC_transporter-like_CS"/>
</dbReference>
<dbReference type="Pfam" id="PF00005">
    <property type="entry name" value="ABC_tran"/>
    <property type="match status" value="1"/>
</dbReference>
<protein>
    <submittedName>
        <fullName evidence="7">Macrolide ABC transporter ATP-binding protein</fullName>
    </submittedName>
</protein>
<dbReference type="InterPro" id="IPR017911">
    <property type="entry name" value="MacB-like_ATP-bd"/>
</dbReference>
<dbReference type="PROSITE" id="PS50893">
    <property type="entry name" value="ABC_TRANSPORTER_2"/>
    <property type="match status" value="1"/>
</dbReference>
<evidence type="ECO:0000256" key="2">
    <source>
        <dbReference type="ARBA" id="ARBA00022741"/>
    </source>
</evidence>
<dbReference type="InterPro" id="IPR027417">
    <property type="entry name" value="P-loop_NTPase"/>
</dbReference>
<evidence type="ECO:0000256" key="5">
    <source>
        <dbReference type="ARBA" id="ARBA00038388"/>
    </source>
</evidence>
<name>A0A2N3I4W1_9BACT</name>
<gene>
    <name evidence="7" type="ORF">BZG01_12885</name>
</gene>
<dbReference type="GO" id="GO:0016887">
    <property type="term" value="F:ATP hydrolysis activity"/>
    <property type="evidence" value="ECO:0007669"/>
    <property type="project" value="InterPro"/>
</dbReference>
<dbReference type="InterPro" id="IPR003439">
    <property type="entry name" value="ABC_transporter-like_ATP-bd"/>
</dbReference>
<keyword evidence="4" id="KW-1278">Translocase</keyword>
<accession>A0A2N3I4W1</accession>
<comment type="caution">
    <text evidence="7">The sequence shown here is derived from an EMBL/GenBank/DDBJ whole genome shotgun (WGS) entry which is preliminary data.</text>
</comment>
<keyword evidence="8" id="KW-1185">Reference proteome</keyword>
<dbReference type="GO" id="GO:0005524">
    <property type="term" value="F:ATP binding"/>
    <property type="evidence" value="ECO:0007669"/>
    <property type="project" value="UniProtKB-KW"/>
</dbReference>
<dbReference type="EMBL" id="MVDE01000019">
    <property type="protein sequence ID" value="PKQ65349.1"/>
    <property type="molecule type" value="Genomic_DNA"/>
</dbReference>
<dbReference type="SUPFAM" id="SSF52540">
    <property type="entry name" value="P-loop containing nucleoside triphosphate hydrolases"/>
    <property type="match status" value="1"/>
</dbReference>
<reference evidence="7 8" key="1">
    <citation type="journal article" date="2017" name="Front. Microbiol.">
        <title>Labilibaculum manganireducens gen. nov., sp. nov. and Labilibaculum filiforme sp. nov., Novel Bacteroidetes Isolated from Subsurface Sediments of the Baltic Sea.</title>
        <authorList>
            <person name="Vandieken V."/>
            <person name="Marshall I.P."/>
            <person name="Niemann H."/>
            <person name="Engelen B."/>
            <person name="Cypionka H."/>
        </authorList>
    </citation>
    <scope>NUCLEOTIDE SEQUENCE [LARGE SCALE GENOMIC DNA]</scope>
    <source>
        <strain evidence="7 8">59.10-2M</strain>
    </source>
</reference>
<keyword evidence="2" id="KW-0547">Nucleotide-binding</keyword>
<evidence type="ECO:0000313" key="7">
    <source>
        <dbReference type="EMBL" id="PKQ65349.1"/>
    </source>
</evidence>
<dbReference type="AlphaFoldDB" id="A0A2N3I4W1"/>
<dbReference type="RefSeq" id="WP_101310260.1">
    <property type="nucleotide sequence ID" value="NZ_MVDE01000019.1"/>
</dbReference>
<dbReference type="PANTHER" id="PTHR42798">
    <property type="entry name" value="LIPOPROTEIN-RELEASING SYSTEM ATP-BINDING PROTEIN LOLD"/>
    <property type="match status" value="1"/>
</dbReference>
<evidence type="ECO:0000256" key="1">
    <source>
        <dbReference type="ARBA" id="ARBA00022448"/>
    </source>
</evidence>
<evidence type="ECO:0000256" key="3">
    <source>
        <dbReference type="ARBA" id="ARBA00022840"/>
    </source>
</evidence>
<dbReference type="GO" id="GO:0098796">
    <property type="term" value="C:membrane protein complex"/>
    <property type="evidence" value="ECO:0007669"/>
    <property type="project" value="UniProtKB-ARBA"/>
</dbReference>
<dbReference type="PANTHER" id="PTHR42798:SF6">
    <property type="entry name" value="CELL DIVISION ATP-BINDING PROTEIN FTSE"/>
    <property type="match status" value="1"/>
</dbReference>
<dbReference type="PROSITE" id="PS00211">
    <property type="entry name" value="ABC_TRANSPORTER_1"/>
    <property type="match status" value="1"/>
</dbReference>
<keyword evidence="1" id="KW-0813">Transport</keyword>
<dbReference type="CDD" id="cd03255">
    <property type="entry name" value="ABC_MJ0796_LolCDE_FtsE"/>
    <property type="match status" value="1"/>
</dbReference>
<feature type="domain" description="ABC transporter" evidence="6">
    <location>
        <begin position="2"/>
        <end position="235"/>
    </location>
</feature>
<sequence length="238" mass="26588">MIRLQNIHKSYITGTNKLHVLKGIDLHIKEGELVSIMGSSGSGKSTLLNILGLLDNHDEGAYTLNQEEIKAMSETKAAKLRNNLLGFVFQSFNLISFKNAMENVALPLYYQKVARKKRNKTALEYLDKMGLKDWAEHMPNELSGGQKQRVAIARSIITQPKIILADEPTGALDSATSVEVMNLLKEINQSGITVIIVTHENDIAHMTDRIINLKDGRIESIIENNKINSKETIKIPQE</sequence>
<dbReference type="Proteomes" id="UP000233618">
    <property type="component" value="Unassembled WGS sequence"/>
</dbReference>
<evidence type="ECO:0000256" key="4">
    <source>
        <dbReference type="ARBA" id="ARBA00022967"/>
    </source>
</evidence>
<comment type="similarity">
    <text evidence="5">Belongs to the ABC transporter superfamily. Macrolide exporter (TC 3.A.1.122) family.</text>
</comment>
<evidence type="ECO:0000259" key="6">
    <source>
        <dbReference type="PROSITE" id="PS50893"/>
    </source>
</evidence>
<keyword evidence="3 7" id="KW-0067">ATP-binding</keyword>
<dbReference type="Gene3D" id="3.40.50.300">
    <property type="entry name" value="P-loop containing nucleotide triphosphate hydrolases"/>
    <property type="match status" value="1"/>
</dbReference>
<dbReference type="FunFam" id="3.40.50.300:FF:000032">
    <property type="entry name" value="Export ABC transporter ATP-binding protein"/>
    <property type="match status" value="1"/>
</dbReference>
<dbReference type="InterPro" id="IPR003593">
    <property type="entry name" value="AAA+_ATPase"/>
</dbReference>
<evidence type="ECO:0000313" key="8">
    <source>
        <dbReference type="Proteomes" id="UP000233618"/>
    </source>
</evidence>
<organism evidence="7 8">
    <name type="scientific">Labilibaculum manganireducens</name>
    <dbReference type="NCBI Taxonomy" id="1940525"/>
    <lineage>
        <taxon>Bacteria</taxon>
        <taxon>Pseudomonadati</taxon>
        <taxon>Bacteroidota</taxon>
        <taxon>Bacteroidia</taxon>
        <taxon>Marinilabiliales</taxon>
        <taxon>Marinifilaceae</taxon>
        <taxon>Labilibaculum</taxon>
    </lineage>
</organism>
<dbReference type="SMART" id="SM00382">
    <property type="entry name" value="AAA"/>
    <property type="match status" value="1"/>
</dbReference>